<sequence>MWIIVEYLGTTFRAWIVAVVVVRPNAVRGTFFLLFSEKISASQSVVTGSKICIPFVDISDSLCIYCQVTRDQKCLTYSISGCRLRTIAESLPIQSSPITRSKDSHVCAIHTYTLLYVGLFTQLNSINVISNVGIKQLLHETRQKDNSLEARGVSLALEDDVNLSFADIWRLPTRVLFLPCPMGRSRIKIFSADVVAVKLVSRGHLNSLQYLMLLLLFSCVVCRCR</sequence>
<protein>
    <submittedName>
        <fullName evidence="1">Uncharacterized protein</fullName>
    </submittedName>
</protein>
<dbReference type="EMBL" id="CAJNRD030001120">
    <property type="protein sequence ID" value="CAG5093732.1"/>
    <property type="molecule type" value="Genomic_DNA"/>
</dbReference>
<keyword evidence="2" id="KW-1185">Reference proteome</keyword>
<name>A0A8J2HCW1_COTCN</name>
<reference evidence="1" key="1">
    <citation type="submission" date="2021-04" db="EMBL/GenBank/DDBJ databases">
        <authorList>
            <person name="Chebbi M.A.C M."/>
        </authorList>
    </citation>
    <scope>NUCLEOTIDE SEQUENCE</scope>
</reference>
<comment type="caution">
    <text evidence="1">The sequence shown here is derived from an EMBL/GenBank/DDBJ whole genome shotgun (WGS) entry which is preliminary data.</text>
</comment>
<dbReference type="AlphaFoldDB" id="A0A8J2HCW1"/>
<proteinExistence type="predicted"/>
<dbReference type="Proteomes" id="UP000786811">
    <property type="component" value="Unassembled WGS sequence"/>
</dbReference>
<gene>
    <name evidence="1" type="ORF">HICCMSTLAB_LOCUS7058</name>
</gene>
<accession>A0A8J2HCW1</accession>
<organism evidence="1 2">
    <name type="scientific">Cotesia congregata</name>
    <name type="common">Parasitoid wasp</name>
    <name type="synonym">Apanteles congregatus</name>
    <dbReference type="NCBI Taxonomy" id="51543"/>
    <lineage>
        <taxon>Eukaryota</taxon>
        <taxon>Metazoa</taxon>
        <taxon>Ecdysozoa</taxon>
        <taxon>Arthropoda</taxon>
        <taxon>Hexapoda</taxon>
        <taxon>Insecta</taxon>
        <taxon>Pterygota</taxon>
        <taxon>Neoptera</taxon>
        <taxon>Endopterygota</taxon>
        <taxon>Hymenoptera</taxon>
        <taxon>Apocrita</taxon>
        <taxon>Ichneumonoidea</taxon>
        <taxon>Braconidae</taxon>
        <taxon>Microgastrinae</taxon>
        <taxon>Cotesia</taxon>
    </lineage>
</organism>
<evidence type="ECO:0000313" key="1">
    <source>
        <dbReference type="EMBL" id="CAG5093732.1"/>
    </source>
</evidence>
<evidence type="ECO:0000313" key="2">
    <source>
        <dbReference type="Proteomes" id="UP000786811"/>
    </source>
</evidence>